<name>A0ABT8BYP2_9VIBR</name>
<protein>
    <submittedName>
        <fullName evidence="2">Diguanylate cyclase</fullName>
        <ecNumber evidence="2">2.7.7.65</ecNumber>
    </submittedName>
</protein>
<feature type="domain" description="GGDEF" evidence="1">
    <location>
        <begin position="36"/>
        <end position="95"/>
    </location>
</feature>
<dbReference type="EMBL" id="JAUFQC010000020">
    <property type="protein sequence ID" value="MDN3611212.1"/>
    <property type="molecule type" value="Genomic_DNA"/>
</dbReference>
<dbReference type="PROSITE" id="PS50887">
    <property type="entry name" value="GGDEF"/>
    <property type="match status" value="1"/>
</dbReference>
<dbReference type="Pfam" id="PF00990">
    <property type="entry name" value="GGDEF"/>
    <property type="match status" value="1"/>
</dbReference>
<dbReference type="InterPro" id="IPR052155">
    <property type="entry name" value="Biofilm_reg_signaling"/>
</dbReference>
<dbReference type="EC" id="2.7.7.65" evidence="2"/>
<evidence type="ECO:0000313" key="2">
    <source>
        <dbReference type="EMBL" id="MDN3611212.1"/>
    </source>
</evidence>
<organism evidence="2 3">
    <name type="scientific">Vibrio ostreicida</name>
    <dbReference type="NCBI Taxonomy" id="526588"/>
    <lineage>
        <taxon>Bacteria</taxon>
        <taxon>Pseudomonadati</taxon>
        <taxon>Pseudomonadota</taxon>
        <taxon>Gammaproteobacteria</taxon>
        <taxon>Vibrionales</taxon>
        <taxon>Vibrionaceae</taxon>
        <taxon>Vibrio</taxon>
    </lineage>
</organism>
<dbReference type="RefSeq" id="WP_290312755.1">
    <property type="nucleotide sequence ID" value="NZ_JAUFQC010000020.1"/>
</dbReference>
<gene>
    <name evidence="2" type="ORF">QWZ16_16430</name>
</gene>
<evidence type="ECO:0000313" key="3">
    <source>
        <dbReference type="Proteomes" id="UP001238540"/>
    </source>
</evidence>
<dbReference type="Proteomes" id="UP001238540">
    <property type="component" value="Unassembled WGS sequence"/>
</dbReference>
<comment type="caution">
    <text evidence="2">The sequence shown here is derived from an EMBL/GenBank/DDBJ whole genome shotgun (WGS) entry which is preliminary data.</text>
</comment>
<accession>A0ABT8BYP2</accession>
<keyword evidence="2" id="KW-0548">Nucleotidyltransferase</keyword>
<dbReference type="NCBIfam" id="TIGR00254">
    <property type="entry name" value="GGDEF"/>
    <property type="match status" value="1"/>
</dbReference>
<sequence>MLYSRLEEQAFVDPVLKIPNLNSLFKLLSRRAPPSETRTLALIDIDDFSAINDSFGHAFGDSLLEAVSQRLAEGFPRHFLARVGSDVFALGWLNQ</sequence>
<keyword evidence="2" id="KW-0808">Transferase</keyword>
<dbReference type="PANTHER" id="PTHR44757:SF2">
    <property type="entry name" value="BIOFILM ARCHITECTURE MAINTENANCE PROTEIN MBAA"/>
    <property type="match status" value="1"/>
</dbReference>
<dbReference type="InterPro" id="IPR000160">
    <property type="entry name" value="GGDEF_dom"/>
</dbReference>
<keyword evidence="3" id="KW-1185">Reference proteome</keyword>
<dbReference type="Gene3D" id="3.30.70.270">
    <property type="match status" value="1"/>
</dbReference>
<proteinExistence type="predicted"/>
<dbReference type="GO" id="GO:0052621">
    <property type="term" value="F:diguanylate cyclase activity"/>
    <property type="evidence" value="ECO:0007669"/>
    <property type="project" value="UniProtKB-EC"/>
</dbReference>
<dbReference type="SUPFAM" id="SSF55073">
    <property type="entry name" value="Nucleotide cyclase"/>
    <property type="match status" value="1"/>
</dbReference>
<dbReference type="InterPro" id="IPR043128">
    <property type="entry name" value="Rev_trsase/Diguanyl_cyclase"/>
</dbReference>
<reference evidence="3" key="1">
    <citation type="journal article" date="2019" name="Int. J. Syst. Evol. Microbiol.">
        <title>The Global Catalogue of Microorganisms (GCM) 10K type strain sequencing project: providing services to taxonomists for standard genome sequencing and annotation.</title>
        <authorList>
            <consortium name="The Broad Institute Genomics Platform"/>
            <consortium name="The Broad Institute Genome Sequencing Center for Infectious Disease"/>
            <person name="Wu L."/>
            <person name="Ma J."/>
        </authorList>
    </citation>
    <scope>NUCLEOTIDE SEQUENCE [LARGE SCALE GENOMIC DNA]</scope>
    <source>
        <strain evidence="3">CECT 7398</strain>
    </source>
</reference>
<dbReference type="InterPro" id="IPR029787">
    <property type="entry name" value="Nucleotide_cyclase"/>
</dbReference>
<evidence type="ECO:0000259" key="1">
    <source>
        <dbReference type="PROSITE" id="PS50887"/>
    </source>
</evidence>
<dbReference type="PANTHER" id="PTHR44757">
    <property type="entry name" value="DIGUANYLATE CYCLASE DGCP"/>
    <property type="match status" value="1"/>
</dbReference>